<dbReference type="GO" id="GO:0007168">
    <property type="term" value="P:receptor guanylyl cyclase signaling pathway"/>
    <property type="evidence" value="ECO:0007669"/>
    <property type="project" value="TreeGrafter"/>
</dbReference>
<keyword evidence="5 8" id="KW-0472">Membrane</keyword>
<keyword evidence="2 8" id="KW-0812">Transmembrane</keyword>
<dbReference type="PaxDb" id="2850-Phatr43826"/>
<dbReference type="Pfam" id="PF00211">
    <property type="entry name" value="Guanylate_cyc"/>
    <property type="match status" value="1"/>
</dbReference>
<dbReference type="GO" id="GO:0000166">
    <property type="term" value="F:nucleotide binding"/>
    <property type="evidence" value="ECO:0007669"/>
    <property type="project" value="UniProtKB-KW"/>
</dbReference>
<gene>
    <name evidence="10" type="ORF">PHATR_43826</name>
</gene>
<dbReference type="RefSeq" id="XP_002186287.1">
    <property type="nucleotide sequence ID" value="XM_002186251.1"/>
</dbReference>
<evidence type="ECO:0000259" key="9">
    <source>
        <dbReference type="PROSITE" id="PS50125"/>
    </source>
</evidence>
<dbReference type="OrthoDB" id="432756at2759"/>
<dbReference type="GO" id="GO:0005886">
    <property type="term" value="C:plasma membrane"/>
    <property type="evidence" value="ECO:0007669"/>
    <property type="project" value="TreeGrafter"/>
</dbReference>
<evidence type="ECO:0000256" key="7">
    <source>
        <dbReference type="SAM" id="MobiDB-lite"/>
    </source>
</evidence>
<dbReference type="Gene3D" id="3.30.70.1230">
    <property type="entry name" value="Nucleotide cyclase"/>
    <property type="match status" value="1"/>
</dbReference>
<dbReference type="STRING" id="556484.B5Y4G2"/>
<dbReference type="GeneID" id="7203959"/>
<dbReference type="InterPro" id="IPR002073">
    <property type="entry name" value="PDEase_catalytic_dom"/>
</dbReference>
<dbReference type="GO" id="GO:0001653">
    <property type="term" value="F:peptide receptor activity"/>
    <property type="evidence" value="ECO:0007669"/>
    <property type="project" value="TreeGrafter"/>
</dbReference>
<dbReference type="PROSITE" id="PS50125">
    <property type="entry name" value="GUANYLATE_CYCLASE_2"/>
    <property type="match status" value="1"/>
</dbReference>
<dbReference type="PANTHER" id="PTHR11920:SF335">
    <property type="entry name" value="GUANYLATE CYCLASE"/>
    <property type="match status" value="1"/>
</dbReference>
<dbReference type="AlphaFoldDB" id="B5Y4G2"/>
<dbReference type="SUPFAM" id="SSF109604">
    <property type="entry name" value="HD-domain/PDEase-like"/>
    <property type="match status" value="1"/>
</dbReference>
<feature type="region of interest" description="Disordered" evidence="7">
    <location>
        <begin position="1"/>
        <end position="38"/>
    </location>
</feature>
<dbReference type="CDD" id="cd07302">
    <property type="entry name" value="CHD"/>
    <property type="match status" value="1"/>
</dbReference>
<dbReference type="GO" id="GO:0004016">
    <property type="term" value="F:adenylate cyclase activity"/>
    <property type="evidence" value="ECO:0007669"/>
    <property type="project" value="TreeGrafter"/>
</dbReference>
<dbReference type="GO" id="GO:0004114">
    <property type="term" value="F:3',5'-cyclic-nucleotide phosphodiesterase activity"/>
    <property type="evidence" value="ECO:0007669"/>
    <property type="project" value="InterPro"/>
</dbReference>
<evidence type="ECO:0000256" key="2">
    <source>
        <dbReference type="ARBA" id="ARBA00022692"/>
    </source>
</evidence>
<evidence type="ECO:0000256" key="6">
    <source>
        <dbReference type="ARBA" id="ARBA00023239"/>
    </source>
</evidence>
<accession>B5Y4G2</accession>
<dbReference type="Gene3D" id="1.10.1300.10">
    <property type="entry name" value="3'5'-cyclic nucleotide phosphodiesterase, catalytic domain"/>
    <property type="match status" value="2"/>
</dbReference>
<dbReference type="KEGG" id="pti:PHATR_43826"/>
<dbReference type="Pfam" id="PF00233">
    <property type="entry name" value="PDEase_I"/>
    <property type="match status" value="1"/>
</dbReference>
<name>B5Y4G2_PHATC</name>
<dbReference type="SMART" id="SM00044">
    <property type="entry name" value="CYCc"/>
    <property type="match status" value="1"/>
</dbReference>
<evidence type="ECO:0000256" key="4">
    <source>
        <dbReference type="ARBA" id="ARBA00022989"/>
    </source>
</evidence>
<dbReference type="EMBL" id="CP001142">
    <property type="protein sequence ID" value="ACI65757.1"/>
    <property type="molecule type" value="Genomic_DNA"/>
</dbReference>
<dbReference type="GO" id="GO:0004383">
    <property type="term" value="F:guanylate cyclase activity"/>
    <property type="evidence" value="ECO:0007669"/>
    <property type="project" value="TreeGrafter"/>
</dbReference>
<dbReference type="Proteomes" id="UP000000759">
    <property type="component" value="Chromosome 3"/>
</dbReference>
<feature type="domain" description="Guanylate cyclase" evidence="9">
    <location>
        <begin position="430"/>
        <end position="564"/>
    </location>
</feature>
<dbReference type="InterPro" id="IPR050401">
    <property type="entry name" value="Cyclic_nucleotide_synthase"/>
</dbReference>
<reference evidence="11" key="2">
    <citation type="submission" date="2008-08" db="EMBL/GenBank/DDBJ databases">
        <authorList>
            <consortium name="Diatom Consortium"/>
            <person name="Grigoriev I."/>
            <person name="Grimwood J."/>
            <person name="Kuo A."/>
            <person name="Otillar R.P."/>
            <person name="Salamov A."/>
            <person name="Detter J.C."/>
            <person name="Lindquist E."/>
            <person name="Shapiro H."/>
            <person name="Lucas S."/>
            <person name="Glavina del Rio T."/>
            <person name="Pitluck S."/>
            <person name="Rokhsar D."/>
            <person name="Bowler C."/>
        </authorList>
    </citation>
    <scope>GENOME REANNOTATION</scope>
    <source>
        <strain evidence="11">CCAP 1055/1</strain>
    </source>
</reference>
<dbReference type="PANTHER" id="PTHR11920">
    <property type="entry name" value="GUANYLYL CYCLASE"/>
    <property type="match status" value="1"/>
</dbReference>
<keyword evidence="4 8" id="KW-1133">Transmembrane helix</keyword>
<dbReference type="GO" id="GO:0035556">
    <property type="term" value="P:intracellular signal transduction"/>
    <property type="evidence" value="ECO:0007669"/>
    <property type="project" value="InterPro"/>
</dbReference>
<dbReference type="InterPro" id="IPR029787">
    <property type="entry name" value="Nucleotide_cyclase"/>
</dbReference>
<keyword evidence="3" id="KW-0547">Nucleotide-binding</keyword>
<dbReference type="eggNOG" id="KOG3689">
    <property type="taxonomic scope" value="Eukaryota"/>
</dbReference>
<dbReference type="InParanoid" id="B5Y4G2"/>
<dbReference type="InterPro" id="IPR036971">
    <property type="entry name" value="PDEase_catalytic_dom_sf"/>
</dbReference>
<dbReference type="SUPFAM" id="SSF55073">
    <property type="entry name" value="Nucleotide cyclase"/>
    <property type="match status" value="1"/>
</dbReference>
<evidence type="ECO:0000313" key="11">
    <source>
        <dbReference type="Proteomes" id="UP000000759"/>
    </source>
</evidence>
<keyword evidence="6" id="KW-0456">Lyase</keyword>
<evidence type="ECO:0000256" key="5">
    <source>
        <dbReference type="ARBA" id="ARBA00023136"/>
    </source>
</evidence>
<feature type="transmembrane region" description="Helical" evidence="8">
    <location>
        <begin position="67"/>
        <end position="88"/>
    </location>
</feature>
<protein>
    <recommendedName>
        <fullName evidence="9">Guanylate cyclase domain-containing protein</fullName>
    </recommendedName>
</protein>
<comment type="subcellular location">
    <subcellularLocation>
        <location evidence="1">Membrane</location>
    </subcellularLocation>
</comment>
<dbReference type="InterPro" id="IPR001054">
    <property type="entry name" value="A/G_cyclase"/>
</dbReference>
<feature type="compositionally biased region" description="Low complexity" evidence="7">
    <location>
        <begin position="25"/>
        <end position="35"/>
    </location>
</feature>
<keyword evidence="11" id="KW-1185">Reference proteome</keyword>
<proteinExistence type="predicted"/>
<sequence length="1003" mass="113087">MTTMRPEARASVSDGLERVDEDDISLSSTSESGSSGAQVILTSDERDKKIRDQIIKKEEADVRKAKLIVGSALILSTILVSVCIYIFASKAEVLNFELEHEGYAKNIVNLVKWENQYNFALMQQLSASATASAAMTGSVFPNVTQKYFEITGGYVDGLGGIMATAYAPIIAAEEVTQWETYSQENQGWIGDSTVLRQVHPGHRQPMEGTIQDHEFDRRLDSGSIKPYIWRWEDGEQVQETTFSGNVLAPFWQSSPADAASSSPTPSKLTGSLISSLTSMKKKERKKNPHSFIMEPVYAEFSENPVLVGILIAISAWENLFDRVLPEGTNGLVCVVKDTCGNVFTYEINGEIATHLGYLDLHDERFDQYQRTTPIELYDSEAASLCKHDLYIYPSSTFRSAYNTNRPAIYKSVVALAFAFTALLLLMYDKLIMFADITGFTSWASAREPFQVFELLETIYGAFDEIAKKRRVFKVETVGDCYVAVAGIPMQRKDHAVTMARYARDCHHKMNELTRRLELVFGPDTADLAFRIGLHSGPVTGGVLRGENARFQLFGDTVNTAARMESTGVRNRVHISETTADLLVQSGKEHWLKQRDMKIIAKGKGEMSTFWLQLGTEHSDGTSVSGTNHVADKNETLEEEKHKLQSLASDKTRRLIDWNVEVLLRLLGQIVACRITHPVKISGVFVRNSASPKGQTVLEEVKEIITLPNFNAKSAELRKKDSATTQLNDDVVQQLREYVANVAALYRCNPFHNFEHASHVTMSVVKLLSRIVVPADVDYENLDTDKIASTLHDHTYGITSDPLTQFACVFSALIHDVDPYIAEQNAVDLAWDLLNEDSYSSLRAAIYRDDIERKRFRQLVVNLVMATDIMDADLKILRNARWNKAFSEASLQESMVQSTNRKATIVIEHLIQASDVAHTMQHWHIYRKWNERLFEEMYNAFIDGRAEKNPAEFWYQGELGFFDFYIVPLAKKLEECGVFGVSSEEYLNYALRNRQKWSDKGQQM</sequence>
<evidence type="ECO:0000256" key="1">
    <source>
        <dbReference type="ARBA" id="ARBA00004370"/>
    </source>
</evidence>
<evidence type="ECO:0000256" key="8">
    <source>
        <dbReference type="SAM" id="Phobius"/>
    </source>
</evidence>
<dbReference type="eggNOG" id="KOG1023">
    <property type="taxonomic scope" value="Eukaryota"/>
</dbReference>
<evidence type="ECO:0000256" key="3">
    <source>
        <dbReference type="ARBA" id="ARBA00022741"/>
    </source>
</evidence>
<reference evidence="10 11" key="1">
    <citation type="journal article" date="2008" name="Nature">
        <title>The Phaeodactylum genome reveals the evolutionary history of diatom genomes.</title>
        <authorList>
            <person name="Bowler C."/>
            <person name="Allen A.E."/>
            <person name="Badger J.H."/>
            <person name="Grimwood J."/>
            <person name="Jabbari K."/>
            <person name="Kuo A."/>
            <person name="Maheswari U."/>
            <person name="Martens C."/>
            <person name="Maumus F."/>
            <person name="Otillar R.P."/>
            <person name="Rayko E."/>
            <person name="Salamov A."/>
            <person name="Vandepoele K."/>
            <person name="Beszteri B."/>
            <person name="Gruber A."/>
            <person name="Heijde M."/>
            <person name="Katinka M."/>
            <person name="Mock T."/>
            <person name="Valentin K."/>
            <person name="Verret F."/>
            <person name="Berges J.A."/>
            <person name="Brownlee C."/>
            <person name="Cadoret J.P."/>
            <person name="Chiovitti A."/>
            <person name="Choi C.J."/>
            <person name="Coesel S."/>
            <person name="De Martino A."/>
            <person name="Detter J.C."/>
            <person name="Durkin C."/>
            <person name="Falciatore A."/>
            <person name="Fournet J."/>
            <person name="Haruta M."/>
            <person name="Huysman M.J."/>
            <person name="Jenkins B.D."/>
            <person name="Jiroutova K."/>
            <person name="Jorgensen R.E."/>
            <person name="Joubert Y."/>
            <person name="Kaplan A."/>
            <person name="Kroger N."/>
            <person name="Kroth P.G."/>
            <person name="La Roche J."/>
            <person name="Lindquist E."/>
            <person name="Lommer M."/>
            <person name="Martin-Jezequel V."/>
            <person name="Lopez P.J."/>
            <person name="Lucas S."/>
            <person name="Mangogna M."/>
            <person name="McGinnis K."/>
            <person name="Medlin L.K."/>
            <person name="Montsant A."/>
            <person name="Oudot-Le Secq M.P."/>
            <person name="Napoli C."/>
            <person name="Obornik M."/>
            <person name="Parker M.S."/>
            <person name="Petit J.L."/>
            <person name="Porcel B.M."/>
            <person name="Poulsen N."/>
            <person name="Robison M."/>
            <person name="Rychlewski L."/>
            <person name="Rynearson T.A."/>
            <person name="Schmutz J."/>
            <person name="Shapiro H."/>
            <person name="Siaut M."/>
            <person name="Stanley M."/>
            <person name="Sussman M.R."/>
            <person name="Taylor A.R."/>
            <person name="Vardi A."/>
            <person name="von Dassow P."/>
            <person name="Vyverman W."/>
            <person name="Willis A."/>
            <person name="Wyrwicz L.S."/>
            <person name="Rokhsar D.S."/>
            <person name="Weissenbach J."/>
            <person name="Armbrust E.V."/>
            <person name="Green B.R."/>
            <person name="Van de Peer Y."/>
            <person name="Grigoriev I.V."/>
        </authorList>
    </citation>
    <scope>NUCLEOTIDE SEQUENCE [LARGE SCALE GENOMIC DNA]</scope>
    <source>
        <strain evidence="10 11">CCAP 1055/1</strain>
    </source>
</reference>
<evidence type="ECO:0000313" key="10">
    <source>
        <dbReference type="EMBL" id="ACI65757.1"/>
    </source>
</evidence>
<organism evidence="10 11">
    <name type="scientific">Phaeodactylum tricornutum (strain CCAP 1055/1)</name>
    <dbReference type="NCBI Taxonomy" id="556484"/>
    <lineage>
        <taxon>Eukaryota</taxon>
        <taxon>Sar</taxon>
        <taxon>Stramenopiles</taxon>
        <taxon>Ochrophyta</taxon>
        <taxon>Bacillariophyta</taxon>
        <taxon>Bacillariophyceae</taxon>
        <taxon>Bacillariophycidae</taxon>
        <taxon>Naviculales</taxon>
        <taxon>Phaeodactylaceae</taxon>
        <taxon>Phaeodactylum</taxon>
    </lineage>
</organism>